<gene>
    <name evidence="3" type="ORF">HRI_000328000</name>
</gene>
<comment type="caution">
    <text evidence="3">The sequence shown here is derived from an EMBL/GenBank/DDBJ whole genome shotgun (WGS) entry which is preliminary data.</text>
</comment>
<dbReference type="PANTHER" id="PTHR10353:SF29">
    <property type="entry name" value="BETA-GLUCOSIDASE 11"/>
    <property type="match status" value="1"/>
</dbReference>
<dbReference type="InterPro" id="IPR001360">
    <property type="entry name" value="Glyco_hydro_1"/>
</dbReference>
<dbReference type="GO" id="GO:0008422">
    <property type="term" value="F:beta-glucosidase activity"/>
    <property type="evidence" value="ECO:0007669"/>
    <property type="project" value="TreeGrafter"/>
</dbReference>
<proteinExistence type="inferred from homology"/>
<dbReference type="EMBL" id="BSYR01000004">
    <property type="protein sequence ID" value="GMI66587.1"/>
    <property type="molecule type" value="Genomic_DNA"/>
</dbReference>
<dbReference type="PANTHER" id="PTHR10353">
    <property type="entry name" value="GLYCOSYL HYDROLASE"/>
    <property type="match status" value="1"/>
</dbReference>
<evidence type="ECO:0000256" key="2">
    <source>
        <dbReference type="RuleBase" id="RU003690"/>
    </source>
</evidence>
<dbReference type="SUPFAM" id="SSF51445">
    <property type="entry name" value="(Trans)glycosidases"/>
    <property type="match status" value="1"/>
</dbReference>
<evidence type="ECO:0000256" key="1">
    <source>
        <dbReference type="ARBA" id="ARBA00010838"/>
    </source>
</evidence>
<dbReference type="GO" id="GO:0005975">
    <property type="term" value="P:carbohydrate metabolic process"/>
    <property type="evidence" value="ECO:0007669"/>
    <property type="project" value="InterPro"/>
</dbReference>
<reference evidence="3" key="1">
    <citation type="submission" date="2023-05" db="EMBL/GenBank/DDBJ databases">
        <title>Genome and transcriptome analyses reveal genes involved in the formation of fine ridges on petal epidermal cells in Hibiscus trionum.</title>
        <authorList>
            <person name="Koshimizu S."/>
            <person name="Masuda S."/>
            <person name="Ishii T."/>
            <person name="Shirasu K."/>
            <person name="Hoshino A."/>
            <person name="Arita M."/>
        </authorList>
    </citation>
    <scope>NUCLEOTIDE SEQUENCE</scope>
    <source>
        <strain evidence="3">Hamamatsu line</strain>
    </source>
</reference>
<evidence type="ECO:0000313" key="3">
    <source>
        <dbReference type="EMBL" id="GMI66587.1"/>
    </source>
</evidence>
<comment type="similarity">
    <text evidence="1 2">Belongs to the glycosyl hydrolase 1 family.</text>
</comment>
<organism evidence="3 4">
    <name type="scientific">Hibiscus trionum</name>
    <name type="common">Flower of an hour</name>
    <dbReference type="NCBI Taxonomy" id="183268"/>
    <lineage>
        <taxon>Eukaryota</taxon>
        <taxon>Viridiplantae</taxon>
        <taxon>Streptophyta</taxon>
        <taxon>Embryophyta</taxon>
        <taxon>Tracheophyta</taxon>
        <taxon>Spermatophyta</taxon>
        <taxon>Magnoliopsida</taxon>
        <taxon>eudicotyledons</taxon>
        <taxon>Gunneridae</taxon>
        <taxon>Pentapetalae</taxon>
        <taxon>rosids</taxon>
        <taxon>malvids</taxon>
        <taxon>Malvales</taxon>
        <taxon>Malvaceae</taxon>
        <taxon>Malvoideae</taxon>
        <taxon>Hibiscus</taxon>
    </lineage>
</organism>
<dbReference type="InterPro" id="IPR017853">
    <property type="entry name" value="GH"/>
</dbReference>
<keyword evidence="4" id="KW-1185">Reference proteome</keyword>
<dbReference type="OrthoDB" id="965386at2759"/>
<dbReference type="AlphaFoldDB" id="A0A9W7LJG3"/>
<name>A0A9W7LJG3_HIBTR</name>
<protein>
    <submittedName>
        <fullName evidence="3">Beta glucosidase 11</fullName>
    </submittedName>
</protein>
<dbReference type="Pfam" id="PF00232">
    <property type="entry name" value="Glyco_hydro_1"/>
    <property type="match status" value="1"/>
</dbReference>
<dbReference type="Proteomes" id="UP001165190">
    <property type="component" value="Unassembled WGS sequence"/>
</dbReference>
<evidence type="ECO:0000313" key="4">
    <source>
        <dbReference type="Proteomes" id="UP001165190"/>
    </source>
</evidence>
<dbReference type="Gene3D" id="3.20.20.80">
    <property type="entry name" value="Glycosidases"/>
    <property type="match status" value="1"/>
</dbReference>
<accession>A0A9W7LJG3</accession>
<sequence>MALVFQEDVKIMAEMGLDAYRFSISWSRLIPNGSGPLNPKGAQYYNNLINELISQGMQPHVTLTNYDLPQALEDEYGGWINSRIVCNFFDLVLGIYQGVTPPRHCSPPFGIKNCTRGIPW</sequence>